<feature type="domain" description="P-type ATPase N-terminal" evidence="15">
    <location>
        <begin position="241"/>
        <end position="296"/>
    </location>
</feature>
<feature type="compositionally biased region" description="Pro residues" evidence="14">
    <location>
        <begin position="54"/>
        <end position="68"/>
    </location>
</feature>
<dbReference type="InterPro" id="IPR008250">
    <property type="entry name" value="ATPase_P-typ_transduc_dom_A_sf"/>
</dbReference>
<organism evidence="17 18">
    <name type="scientific">Myxozyma melibiosi</name>
    <dbReference type="NCBI Taxonomy" id="54550"/>
    <lineage>
        <taxon>Eukaryota</taxon>
        <taxon>Fungi</taxon>
        <taxon>Dikarya</taxon>
        <taxon>Ascomycota</taxon>
        <taxon>Saccharomycotina</taxon>
        <taxon>Lipomycetes</taxon>
        <taxon>Lipomycetales</taxon>
        <taxon>Lipomycetaceae</taxon>
        <taxon>Myxozyma</taxon>
    </lineage>
</organism>
<comment type="similarity">
    <text evidence="2 13">Belongs to the cation transport ATPase (P-type) (TC 3.A.3) family. Type IV subfamily.</text>
</comment>
<accession>A0ABR1FAR7</accession>
<feature type="transmembrane region" description="Helical" evidence="13">
    <location>
        <begin position="1434"/>
        <end position="1460"/>
    </location>
</feature>
<feature type="transmembrane region" description="Helical" evidence="13">
    <location>
        <begin position="1405"/>
        <end position="1422"/>
    </location>
</feature>
<evidence type="ECO:0000256" key="5">
    <source>
        <dbReference type="ARBA" id="ARBA00022741"/>
    </source>
</evidence>
<dbReference type="InterPro" id="IPR036412">
    <property type="entry name" value="HAD-like_sf"/>
</dbReference>
<dbReference type="SUPFAM" id="SSF81653">
    <property type="entry name" value="Calcium ATPase, transduction domain A"/>
    <property type="match status" value="1"/>
</dbReference>
<dbReference type="Pfam" id="PF16209">
    <property type="entry name" value="PhoLip_ATPase_N"/>
    <property type="match status" value="1"/>
</dbReference>
<dbReference type="EMBL" id="JBBJBU010000002">
    <property type="protein sequence ID" value="KAK7206944.1"/>
    <property type="molecule type" value="Genomic_DNA"/>
</dbReference>
<dbReference type="InterPro" id="IPR032630">
    <property type="entry name" value="P_typ_ATPase_c"/>
</dbReference>
<dbReference type="Gene3D" id="2.70.150.10">
    <property type="entry name" value="Calcium-transporting ATPase, cytoplasmic transduction domain A"/>
    <property type="match status" value="1"/>
</dbReference>
<keyword evidence="7 13" id="KW-0460">Magnesium</keyword>
<comment type="caution">
    <text evidence="17">The sequence shown here is derived from an EMBL/GenBank/DDBJ whole genome shotgun (WGS) entry which is preliminary data.</text>
</comment>
<feature type="transmembrane region" description="Helical" evidence="13">
    <location>
        <begin position="505"/>
        <end position="525"/>
    </location>
</feature>
<evidence type="ECO:0000256" key="11">
    <source>
        <dbReference type="ARBA" id="ARBA00034036"/>
    </source>
</evidence>
<dbReference type="PRINTS" id="PR00119">
    <property type="entry name" value="CATATPASE"/>
</dbReference>
<dbReference type="Gene3D" id="3.40.1110.10">
    <property type="entry name" value="Calcium-transporting ATPase, cytoplasmic domain N"/>
    <property type="match status" value="2"/>
</dbReference>
<dbReference type="PANTHER" id="PTHR24092">
    <property type="entry name" value="PROBABLE PHOSPHOLIPID-TRANSPORTING ATPASE"/>
    <property type="match status" value="1"/>
</dbReference>
<dbReference type="InterPro" id="IPR018303">
    <property type="entry name" value="ATPase_P-typ_P_site"/>
</dbReference>
<keyword evidence="10 13" id="KW-0472">Membrane</keyword>
<sequence>MDPDNPGASSSAPDPGRPSSSFPSSSPSSYSTPPLWQPTSTPPTTSHDPSFIEPAPPLPSVSDMPPPSTRRRNRGFSLRTQLFNRQLEQHVPSPIEMVDTSFASQPPPIPASFDPPDYSSSAPHPDHNSSLPHPDDSSHTRPSLHADNSSLIGQDNLHVHDPKYVAKIYPTDSNTTASRLAHYSARLRPSVRRRFGGSRVERLYRRLADFIMQRNQIPPSKNGRCIPLALGSTTPLIDERTSKPYVNNAIVSSIYNRYNAFPLLLFAQFSKLANVYFLVISILQMVPNFSTTGTYNSFATFMFFTLITMAREGFDDWQRHRQDASENNKEALVAARDYNAENNRTVVWKPVKWLDIQVGDIVKLERNDWIPCDLVVLHANGMGDLAYVETAALDGETNLKAKTALPQLAEMCATDELIASSDMGADFVVEDPNPDLYNFEGNVTVKGTKYSLSSDNVIYRGCILRNTPRAVGMAIFSGQETKIRKNATQAPRVKAPRLQTRINRIIIFMVFFVAFISTFCTVMERKWVNRNSAMPWYLPSDDIELVNLVFGFIIMFNTLIPLSLYVSMEIVKIGQRIMISWDIDMYYEPTNTKCDPHTSSINEELGQISYIFSDKTGTLTDNVMVFRKISVAGHAWLHDLDVKQGFLEEEFRRSKSGTSNYKDEEEPQVLGRRSSSMLPSAFKRVATMESMLSRQLSTKKSMSSIRTSGSKRWRSSAFAAPSVHHDGATAAITRSTVELLKYIQLKPNSPFSIRAKFFLMAIALCHTCIPDRSDEDQAEAPIDMDESEICYQASSPDELALVRAARDLGFIVVDRQFKTVTVRTYPEGSDNDCKTETFEILQTVEFSSTRKRMSIVLRFPDGRVCLFCKGADTIIFERLATSKMAQEKQTEVQRKATLRRQKEASRAIAVRDSIDLQRRDSVASQIASARPSISLRNRENLDEFLTSSAHPENVIGDFPRSSVDVEITSPVVAAASSSVADAFESASPVIASLVAAENAAATSALLQSMVDESVALSNEAVLEKTLNHIDEFATEGLRTLVYAHKFMSEDEYKTWAKIYTDAVTSLENRTEKIEAAGEMVETGLELTGATAIEDKLQNGVPEAIDKLRRAGIKMWMLTGDKRETAISIGHSCRLIHDYSTVMILKSDDRDMVSKMASLVLELEGGSIAHCVVVVDGGTLSYIEKDMTLMSLFMDLGVKADSVICCRASPSQKALLVTSVRSRVSDAVTLAIGDGANDIAMIQAADVGIGIAGKEGLQASRSSDFAIGQFRFLLKLLLVHGRWNYVRLSKYVLATFYKEFFFYLTQAIFQRFAMYSGTSLYESVSLTMYNTLFTSLPVICLGVFLQDLSPETLIAVPELYSTSRLNKHFNLRIFVGWMAVASSQAVLVTFTMFYTYALVYPKDNNLYPPGTLNFAAIIAAIAIKLNFVEMHNRTVLCLGSIMISVFGWFLWTVMLSLLYPFKVSLYVVKGTFIHTFGRDLSWWSTFLLCTGVAVVFDMMLVVLRSAIKQSDTDVFQQIEQDEALRERLELDCEMELSQSWQAEKKRQKQAREKALFEADKLAEELEVSEILKKRGLETKRLSMISKADSADFSSGPDEHTAVRYSFHGPERVSSPVAEGGLKNRRHASSGSNPEVQESARKVRHNVRFSSDI</sequence>
<evidence type="ECO:0000256" key="13">
    <source>
        <dbReference type="RuleBase" id="RU362033"/>
    </source>
</evidence>
<dbReference type="SUPFAM" id="SSF81665">
    <property type="entry name" value="Calcium ATPase, transmembrane domain M"/>
    <property type="match status" value="1"/>
</dbReference>
<evidence type="ECO:0000313" key="17">
    <source>
        <dbReference type="EMBL" id="KAK7206944.1"/>
    </source>
</evidence>
<dbReference type="EC" id="7.6.2.1" evidence="13"/>
<feature type="region of interest" description="Disordered" evidence="14">
    <location>
        <begin position="1587"/>
        <end position="1651"/>
    </location>
</feature>
<name>A0ABR1FAR7_9ASCO</name>
<dbReference type="InterPro" id="IPR001757">
    <property type="entry name" value="P_typ_ATPase"/>
</dbReference>
<dbReference type="SUPFAM" id="SSF56784">
    <property type="entry name" value="HAD-like"/>
    <property type="match status" value="1"/>
</dbReference>
<keyword evidence="8 13" id="KW-1278">Translocase</keyword>
<dbReference type="InterPro" id="IPR032631">
    <property type="entry name" value="P-type_ATPase_N"/>
</dbReference>
<evidence type="ECO:0000256" key="2">
    <source>
        <dbReference type="ARBA" id="ARBA00008109"/>
    </source>
</evidence>
<feature type="compositionally biased region" description="Low complexity" evidence="14">
    <location>
        <begin position="13"/>
        <end position="49"/>
    </location>
</feature>
<evidence type="ECO:0000256" key="4">
    <source>
        <dbReference type="ARBA" id="ARBA00022723"/>
    </source>
</evidence>
<evidence type="ECO:0000256" key="8">
    <source>
        <dbReference type="ARBA" id="ARBA00022967"/>
    </source>
</evidence>
<feature type="transmembrane region" description="Helical" evidence="13">
    <location>
        <begin position="1368"/>
        <end position="1393"/>
    </location>
</feature>
<evidence type="ECO:0000256" key="6">
    <source>
        <dbReference type="ARBA" id="ARBA00022840"/>
    </source>
</evidence>
<dbReference type="InterPro" id="IPR023298">
    <property type="entry name" value="ATPase_P-typ_TM_dom_sf"/>
</dbReference>
<evidence type="ECO:0000256" key="1">
    <source>
        <dbReference type="ARBA" id="ARBA00004141"/>
    </source>
</evidence>
<evidence type="ECO:0000259" key="16">
    <source>
        <dbReference type="Pfam" id="PF16212"/>
    </source>
</evidence>
<comment type="catalytic activity">
    <reaction evidence="12">
        <text>a 1,2-diacyl-sn-glycero-3-phosphoethanolamine(out) + ATP + H2O = a 1,2-diacyl-sn-glycero-3-phosphoethanolamine(in) + ADP + phosphate + H(+)</text>
        <dbReference type="Rhea" id="RHEA:66132"/>
        <dbReference type="ChEBI" id="CHEBI:15377"/>
        <dbReference type="ChEBI" id="CHEBI:15378"/>
        <dbReference type="ChEBI" id="CHEBI:30616"/>
        <dbReference type="ChEBI" id="CHEBI:43474"/>
        <dbReference type="ChEBI" id="CHEBI:64612"/>
        <dbReference type="ChEBI" id="CHEBI:456216"/>
    </reaction>
    <physiologicalReaction direction="left-to-right" evidence="12">
        <dbReference type="Rhea" id="RHEA:66133"/>
    </physiologicalReaction>
</comment>
<keyword evidence="5 13" id="KW-0547">Nucleotide-binding</keyword>
<keyword evidence="6 13" id="KW-0067">ATP-binding</keyword>
<dbReference type="InterPro" id="IPR023214">
    <property type="entry name" value="HAD_sf"/>
</dbReference>
<protein>
    <recommendedName>
        <fullName evidence="13">Phospholipid-transporting ATPase</fullName>
        <ecNumber evidence="13">7.6.2.1</ecNumber>
    </recommendedName>
</protein>
<proteinExistence type="inferred from homology"/>
<feature type="region of interest" description="Disordered" evidence="14">
    <location>
        <begin position="98"/>
        <end position="155"/>
    </location>
</feature>
<feature type="transmembrane region" description="Helical" evidence="13">
    <location>
        <begin position="1480"/>
        <end position="1502"/>
    </location>
</feature>
<feature type="transmembrane region" description="Helical" evidence="13">
    <location>
        <begin position="545"/>
        <end position="566"/>
    </location>
</feature>
<dbReference type="PROSITE" id="PS00154">
    <property type="entry name" value="ATPASE_E1_E2"/>
    <property type="match status" value="1"/>
</dbReference>
<dbReference type="Pfam" id="PF13246">
    <property type="entry name" value="Cation_ATPase"/>
    <property type="match status" value="1"/>
</dbReference>
<keyword evidence="4" id="KW-0479">Metal-binding</keyword>
<keyword evidence="3 13" id="KW-0812">Transmembrane</keyword>
<dbReference type="InterPro" id="IPR006539">
    <property type="entry name" value="P-type_ATPase_IV"/>
</dbReference>
<dbReference type="NCBIfam" id="TIGR01652">
    <property type="entry name" value="ATPase-Plipid"/>
    <property type="match status" value="2"/>
</dbReference>
<evidence type="ECO:0000313" key="18">
    <source>
        <dbReference type="Proteomes" id="UP001498771"/>
    </source>
</evidence>
<dbReference type="SUPFAM" id="SSF81660">
    <property type="entry name" value="Metal cation-transporting ATPase, ATP-binding domain N"/>
    <property type="match status" value="1"/>
</dbReference>
<evidence type="ECO:0000256" key="12">
    <source>
        <dbReference type="ARBA" id="ARBA00049128"/>
    </source>
</evidence>
<dbReference type="Pfam" id="PF16212">
    <property type="entry name" value="PhoLip_ATPase_C"/>
    <property type="match status" value="1"/>
</dbReference>
<dbReference type="Proteomes" id="UP001498771">
    <property type="component" value="Unassembled WGS sequence"/>
</dbReference>
<evidence type="ECO:0000256" key="10">
    <source>
        <dbReference type="ARBA" id="ARBA00023136"/>
    </source>
</evidence>
<dbReference type="GeneID" id="90036533"/>
<feature type="region of interest" description="Disordered" evidence="14">
    <location>
        <begin position="1"/>
        <end position="74"/>
    </location>
</feature>
<evidence type="ECO:0000256" key="14">
    <source>
        <dbReference type="SAM" id="MobiDB-lite"/>
    </source>
</evidence>
<evidence type="ECO:0000256" key="7">
    <source>
        <dbReference type="ARBA" id="ARBA00022842"/>
    </source>
</evidence>
<comment type="catalytic activity">
    <reaction evidence="11 13">
        <text>ATP + H2O + phospholipidSide 1 = ADP + phosphate + phospholipidSide 2.</text>
        <dbReference type="EC" id="7.6.2.1"/>
    </reaction>
</comment>
<dbReference type="Gene3D" id="3.40.50.1000">
    <property type="entry name" value="HAD superfamily/HAD-like"/>
    <property type="match status" value="2"/>
</dbReference>
<keyword evidence="9 13" id="KW-1133">Transmembrane helix</keyword>
<dbReference type="NCBIfam" id="TIGR01494">
    <property type="entry name" value="ATPase_P-type"/>
    <property type="match status" value="1"/>
</dbReference>
<feature type="domain" description="P-type ATPase C-terminal" evidence="16">
    <location>
        <begin position="1260"/>
        <end position="1507"/>
    </location>
</feature>
<dbReference type="Pfam" id="PF00702">
    <property type="entry name" value="Hydrolase"/>
    <property type="match status" value="1"/>
</dbReference>
<dbReference type="PANTHER" id="PTHR24092:SF174">
    <property type="entry name" value="PHOSPHOLIPID-TRANSPORTING ATPASE DNF3-RELATED"/>
    <property type="match status" value="1"/>
</dbReference>
<gene>
    <name evidence="17" type="ORF">BZA70DRAFT_266337</name>
</gene>
<reference evidence="17 18" key="1">
    <citation type="submission" date="2024-03" db="EMBL/GenBank/DDBJ databases">
        <title>Genome-scale model development and genomic sequencing of the oleaginous clade Lipomyces.</title>
        <authorList>
            <consortium name="Lawrence Berkeley National Laboratory"/>
            <person name="Czajka J.J."/>
            <person name="Han Y."/>
            <person name="Kim J."/>
            <person name="Mondo S.J."/>
            <person name="Hofstad B.A."/>
            <person name="Robles A."/>
            <person name="Haridas S."/>
            <person name="Riley R."/>
            <person name="LaButti K."/>
            <person name="Pangilinan J."/>
            <person name="Andreopoulos W."/>
            <person name="Lipzen A."/>
            <person name="Yan J."/>
            <person name="Wang M."/>
            <person name="Ng V."/>
            <person name="Grigoriev I.V."/>
            <person name="Spatafora J.W."/>
            <person name="Magnuson J.K."/>
            <person name="Baker S.E."/>
            <person name="Pomraning K.R."/>
        </authorList>
    </citation>
    <scope>NUCLEOTIDE SEQUENCE [LARGE SCALE GENOMIC DNA]</scope>
    <source>
        <strain evidence="17 18">Phaff 52-87</strain>
    </source>
</reference>
<dbReference type="RefSeq" id="XP_064769977.1">
    <property type="nucleotide sequence ID" value="XM_064911021.1"/>
</dbReference>
<comment type="subcellular location">
    <subcellularLocation>
        <location evidence="1 13">Membrane</location>
        <topology evidence="1 13">Multi-pass membrane protein</topology>
    </subcellularLocation>
</comment>
<evidence type="ECO:0000259" key="15">
    <source>
        <dbReference type="Pfam" id="PF16209"/>
    </source>
</evidence>
<evidence type="ECO:0000256" key="9">
    <source>
        <dbReference type="ARBA" id="ARBA00022989"/>
    </source>
</evidence>
<dbReference type="InterPro" id="IPR023299">
    <property type="entry name" value="ATPase_P-typ_cyto_dom_N"/>
</dbReference>
<keyword evidence="18" id="KW-1185">Reference proteome</keyword>
<evidence type="ECO:0000256" key="3">
    <source>
        <dbReference type="ARBA" id="ARBA00022692"/>
    </source>
</evidence>
<feature type="transmembrane region" description="Helical" evidence="13">
    <location>
        <begin position="1328"/>
        <end position="1347"/>
    </location>
</feature>